<dbReference type="InterPro" id="IPR011600">
    <property type="entry name" value="Pept_C14_caspase"/>
</dbReference>
<feature type="repeat" description="WD" evidence="3">
    <location>
        <begin position="1139"/>
        <end position="1182"/>
    </location>
</feature>
<feature type="repeat" description="WD" evidence="3">
    <location>
        <begin position="833"/>
        <end position="876"/>
    </location>
</feature>
<dbReference type="InterPro" id="IPR011047">
    <property type="entry name" value="Quinoprotein_ADH-like_sf"/>
</dbReference>
<dbReference type="InterPro" id="IPR020472">
    <property type="entry name" value="WD40_PAC1"/>
</dbReference>
<evidence type="ECO:0000313" key="6">
    <source>
        <dbReference type="Proteomes" id="UP001432062"/>
    </source>
</evidence>
<dbReference type="InterPro" id="IPR036322">
    <property type="entry name" value="WD40_repeat_dom_sf"/>
</dbReference>
<dbReference type="SMART" id="SM00320">
    <property type="entry name" value="WD40"/>
    <property type="match status" value="13"/>
</dbReference>
<name>A0ABZ1YSS4_9NOCA</name>
<keyword evidence="1 3" id="KW-0853">WD repeat</keyword>
<dbReference type="Pfam" id="PF00400">
    <property type="entry name" value="WD40"/>
    <property type="match status" value="13"/>
</dbReference>
<dbReference type="Pfam" id="PF00656">
    <property type="entry name" value="Peptidase_C14"/>
    <property type="match status" value="1"/>
</dbReference>
<feature type="repeat" description="WD" evidence="3">
    <location>
        <begin position="1095"/>
        <end position="1138"/>
    </location>
</feature>
<dbReference type="Gene3D" id="2.130.10.10">
    <property type="entry name" value="YVTN repeat-like/Quinoprotein amine dehydrogenase"/>
    <property type="match status" value="4"/>
</dbReference>
<dbReference type="PROSITE" id="PS50082">
    <property type="entry name" value="WD_REPEATS_2"/>
    <property type="match status" value="13"/>
</dbReference>
<feature type="repeat" description="WD" evidence="3">
    <location>
        <begin position="1053"/>
        <end position="1094"/>
    </location>
</feature>
<feature type="repeat" description="WD" evidence="3">
    <location>
        <begin position="921"/>
        <end position="964"/>
    </location>
</feature>
<protein>
    <submittedName>
        <fullName evidence="5">Caspase family protein</fullName>
    </submittedName>
</protein>
<dbReference type="InterPro" id="IPR027417">
    <property type="entry name" value="P-loop_NTPase"/>
</dbReference>
<feature type="repeat" description="WD" evidence="3">
    <location>
        <begin position="811"/>
        <end position="832"/>
    </location>
</feature>
<evidence type="ECO:0000259" key="4">
    <source>
        <dbReference type="Pfam" id="PF00656"/>
    </source>
</evidence>
<organism evidence="5 6">
    <name type="scientific">Nocardia vinacea</name>
    <dbReference type="NCBI Taxonomy" id="96468"/>
    <lineage>
        <taxon>Bacteria</taxon>
        <taxon>Bacillati</taxon>
        <taxon>Actinomycetota</taxon>
        <taxon>Actinomycetes</taxon>
        <taxon>Mycobacteriales</taxon>
        <taxon>Nocardiaceae</taxon>
        <taxon>Nocardia</taxon>
    </lineage>
</organism>
<evidence type="ECO:0000256" key="3">
    <source>
        <dbReference type="PROSITE-ProRule" id="PRU00221"/>
    </source>
</evidence>
<evidence type="ECO:0000313" key="5">
    <source>
        <dbReference type="EMBL" id="WUV45005.1"/>
    </source>
</evidence>
<dbReference type="SUPFAM" id="SSF52540">
    <property type="entry name" value="P-loop containing nucleoside triphosphate hydrolases"/>
    <property type="match status" value="1"/>
</dbReference>
<proteinExistence type="predicted"/>
<dbReference type="RefSeq" id="WP_329408282.1">
    <property type="nucleotide sequence ID" value="NZ_CP109441.1"/>
</dbReference>
<feature type="repeat" description="WD" evidence="3">
    <location>
        <begin position="877"/>
        <end position="920"/>
    </location>
</feature>
<dbReference type="InterPro" id="IPR015943">
    <property type="entry name" value="WD40/YVTN_repeat-like_dom_sf"/>
</dbReference>
<accession>A0ABZ1YSS4</accession>
<evidence type="ECO:0000256" key="1">
    <source>
        <dbReference type="ARBA" id="ARBA00022574"/>
    </source>
</evidence>
<dbReference type="PRINTS" id="PR00320">
    <property type="entry name" value="GPROTEINBRPT"/>
</dbReference>
<dbReference type="PANTHER" id="PTHR19846:SF0">
    <property type="entry name" value="PRE-MRNA PROCESSING FACTOR 4"/>
    <property type="match status" value="1"/>
</dbReference>
<keyword evidence="2" id="KW-0677">Repeat</keyword>
<feature type="repeat" description="WD" evidence="3">
    <location>
        <begin position="1183"/>
        <end position="1226"/>
    </location>
</feature>
<dbReference type="PROSITE" id="PS50294">
    <property type="entry name" value="WD_REPEATS_REGION"/>
    <property type="match status" value="10"/>
</dbReference>
<dbReference type="InterPro" id="IPR019775">
    <property type="entry name" value="WD40_repeat_CS"/>
</dbReference>
<feature type="repeat" description="WD" evidence="3">
    <location>
        <begin position="1315"/>
        <end position="1358"/>
    </location>
</feature>
<feature type="repeat" description="WD" evidence="3">
    <location>
        <begin position="1227"/>
        <end position="1270"/>
    </location>
</feature>
<dbReference type="CDD" id="cd00200">
    <property type="entry name" value="WD40"/>
    <property type="match status" value="2"/>
</dbReference>
<dbReference type="Gene3D" id="3.40.50.1460">
    <property type="match status" value="1"/>
</dbReference>
<feature type="repeat" description="WD" evidence="3">
    <location>
        <begin position="1009"/>
        <end position="1052"/>
    </location>
</feature>
<dbReference type="SUPFAM" id="SSF52129">
    <property type="entry name" value="Caspase-like"/>
    <property type="match status" value="1"/>
</dbReference>
<dbReference type="SUPFAM" id="SSF50978">
    <property type="entry name" value="WD40 repeat-like"/>
    <property type="match status" value="1"/>
</dbReference>
<evidence type="ECO:0000256" key="2">
    <source>
        <dbReference type="ARBA" id="ARBA00022737"/>
    </source>
</evidence>
<dbReference type="Proteomes" id="UP001432062">
    <property type="component" value="Chromosome"/>
</dbReference>
<dbReference type="PANTHER" id="PTHR19846">
    <property type="entry name" value="WD40 REPEAT PROTEIN"/>
    <property type="match status" value="1"/>
</dbReference>
<dbReference type="EMBL" id="CP109441">
    <property type="protein sequence ID" value="WUV45005.1"/>
    <property type="molecule type" value="Genomic_DNA"/>
</dbReference>
<dbReference type="SUPFAM" id="SSF50998">
    <property type="entry name" value="Quinoprotein alcohol dehydrogenase-like"/>
    <property type="match status" value="1"/>
</dbReference>
<dbReference type="InterPro" id="IPR001680">
    <property type="entry name" value="WD40_rpt"/>
</dbReference>
<dbReference type="PROSITE" id="PS00678">
    <property type="entry name" value="WD_REPEATS_1"/>
    <property type="match status" value="12"/>
</dbReference>
<feature type="domain" description="Peptidase C14 caspase" evidence="4">
    <location>
        <begin position="39"/>
        <end position="186"/>
    </location>
</feature>
<feature type="repeat" description="WD" evidence="3">
    <location>
        <begin position="965"/>
        <end position="1008"/>
    </location>
</feature>
<dbReference type="InterPro" id="IPR029030">
    <property type="entry name" value="Caspase-like_dom_sf"/>
</dbReference>
<feature type="repeat" description="WD" evidence="3">
    <location>
        <begin position="1271"/>
        <end position="1314"/>
    </location>
</feature>
<keyword evidence="6" id="KW-1185">Reference proteome</keyword>
<sequence length="1391" mass="149986">MPTDHSQRESPRRFLIATAVEAHTDAPGWDTPGLEQTRARMVGLFTEQFGYTLVDTLGMNPTSTQLLRELRKFCKSPERRSDDLIAVYFTGHGERLDATGEHVLVTSDTDPEDIEAAVATAALARQILLGTNVRRLLLMLDTCFSGQGGADFTAAVLSSCTNHWSEESGTGVVVISSTQPMQWAQAGVFPQLFQDAVESLSTAGYSPDTLPLDTVITAISHDLDQSHGQNIEWTQVRLAGQIPPFLPNPRRDPRLSEVDLALQQASEWETHTERRDIEFRTRLLVRAMGNYENKGWWFCGRHRALIDITTWLTHPDPTRAFLAVTGDPGSGKTAVLGLITTLTHPDYRRTVPVDALGLPTKAIPPAGVVDVAIYAQNLTVDQVRNGIAAAAHRTAATVGELIDALAHRTTPLTVLIDALDEAADPDLLTRKLLRPLIDHAGQRVRLLVGTRPFLLGNLGTDRDHAIDLDAPRYADRAALTTYTVRGLLEADPNTVYTSQPPELIRAIAAAVAEQANPSFLVARIVAATLSADPDVPDPADRTWQRSLPALPGEAMHHDLQSRLREHADRARNLLQPLAFVQGQGLPWEDLWAALASRIAGTDYSDHDLMWLRRNAGSYVVEATEAGRSAYRLYHQALAEHLTHDLDPVTIHTMFVDVLRHRVPITADGQRDWSRAHPYTLHHLATHATHAGLVDDLITDMDYLVHAEPTTLLMALHTVTTDTAHQTRAIYRCNAAHHAALPPQRRRQILAIDAARFHAAHQQQQLNRTLTWPCRWATGNQTHHAHRTTLTGDTDSVRAVACTVIDGHPVAVTGSIDQTVRVWDLTTGVERATLTGHTDSVRAVACTVIDGYPVAVTGSGDATVRVWDLTTGVARATLTGHTRPVNTVACTVIDGHPVAVTGSGDQTVRVWDLTAGVERATLTGHSNWVNAVACTVIDGHPVAVTGSGDQTVRVWDLTTGVERATLTGHTDWVNAVACTVIDGHPVAVTGSGDRTVRVWDLTTGVERATLTGHTDWVNAVACTVIDGHPVAVTGSDDATVRVWDLTTGVERTTLTSHSRSVRACTVIDGHPVAVTGSDDETVRVWDLKTAEYERSTTGHTNSVVAIAIESTEESTIAVTASMDTTVRVWDLTTGVERATLTGHTDSVRAVACTVIDGYPVAVTGSGDQTVRVWDLTTGVERATLTGHSKWVNAVACTVIDGHPVAVTGSGDQTVRVWDLTAGVERATLTGHSNWVNAVACTVIDGHPVAVTGSIDQTVRVWDLTTGVERATLTGHTDSVRAVACTVIDGHPVAVTGSIDQTVRVWDLTTGVERATLTGHTDSVRAVACTVIDGQPFAITGSGDQTTRIWSLRTMSPIAVINSPTPRPLVAVGPKSEIILGLGNDIAVLAPPT</sequence>
<reference evidence="5" key="1">
    <citation type="submission" date="2022-10" db="EMBL/GenBank/DDBJ databases">
        <title>The complete genomes of actinobacterial strains from the NBC collection.</title>
        <authorList>
            <person name="Joergensen T.S."/>
            <person name="Alvarez Arevalo M."/>
            <person name="Sterndorff E.B."/>
            <person name="Faurdal D."/>
            <person name="Vuksanovic O."/>
            <person name="Mourched A.-S."/>
            <person name="Charusanti P."/>
            <person name="Shaw S."/>
            <person name="Blin K."/>
            <person name="Weber T."/>
        </authorList>
    </citation>
    <scope>NUCLEOTIDE SEQUENCE</scope>
    <source>
        <strain evidence="5">NBC_01482</strain>
    </source>
</reference>
<gene>
    <name evidence="5" type="ORF">OG563_38715</name>
</gene>